<dbReference type="SMART" id="SM00563">
    <property type="entry name" value="PlsC"/>
    <property type="match status" value="1"/>
</dbReference>
<evidence type="ECO:0000313" key="4">
    <source>
        <dbReference type="EMBL" id="GER93061.1"/>
    </source>
</evidence>
<name>A0A5J4L2K5_9ZZZZ</name>
<comment type="caution">
    <text evidence="4">The sequence shown here is derived from an EMBL/GenBank/DDBJ whole genome shotgun (WGS) entry which is preliminary data.</text>
</comment>
<dbReference type="InterPro" id="IPR002123">
    <property type="entry name" value="Plipid/glycerol_acylTrfase"/>
</dbReference>
<dbReference type="PANTHER" id="PTHR10434:SF11">
    <property type="entry name" value="1-ACYL-SN-GLYCEROL-3-PHOSPHATE ACYLTRANSFERASE"/>
    <property type="match status" value="1"/>
</dbReference>
<evidence type="ECO:0000259" key="3">
    <source>
        <dbReference type="SMART" id="SM00563"/>
    </source>
</evidence>
<evidence type="ECO:0000256" key="1">
    <source>
        <dbReference type="ARBA" id="ARBA00022679"/>
    </source>
</evidence>
<evidence type="ECO:0000256" key="2">
    <source>
        <dbReference type="ARBA" id="ARBA00023315"/>
    </source>
</evidence>
<accession>A0A5J4L2K5</accession>
<feature type="domain" description="Phospholipid/glycerol acyltransferase" evidence="3">
    <location>
        <begin position="23"/>
        <end position="134"/>
    </location>
</feature>
<dbReference type="GO" id="GO:0003841">
    <property type="term" value="F:1-acylglycerol-3-phosphate O-acyltransferase activity"/>
    <property type="evidence" value="ECO:0007669"/>
    <property type="project" value="TreeGrafter"/>
</dbReference>
<dbReference type="PANTHER" id="PTHR10434">
    <property type="entry name" value="1-ACYL-SN-GLYCEROL-3-PHOSPHATE ACYLTRANSFERASE"/>
    <property type="match status" value="1"/>
</dbReference>
<dbReference type="SUPFAM" id="SSF69593">
    <property type="entry name" value="Glycerol-3-phosphate (1)-acyltransferase"/>
    <property type="match status" value="1"/>
</dbReference>
<protein>
    <submittedName>
        <fullName evidence="4">1-acyl-sn-glycerol-3-phosphate acyltransferase</fullName>
    </submittedName>
</protein>
<gene>
    <name evidence="4" type="ORF">A45J_0794</name>
</gene>
<organism evidence="4">
    <name type="scientific">hot springs metagenome</name>
    <dbReference type="NCBI Taxonomy" id="433727"/>
    <lineage>
        <taxon>unclassified sequences</taxon>
        <taxon>metagenomes</taxon>
        <taxon>ecological metagenomes</taxon>
    </lineage>
</organism>
<proteinExistence type="predicted"/>
<keyword evidence="1 4" id="KW-0808">Transferase</keyword>
<dbReference type="EMBL" id="BLAB01000001">
    <property type="protein sequence ID" value="GER93061.1"/>
    <property type="molecule type" value="Genomic_DNA"/>
</dbReference>
<sequence>MLFKIIFRLKVYDLKSIPEKGGVIIAANHISFLDPPLLWAVLKRKPTFIAKKYLFSVPIIGHIVRLYSIPVDVVRTRPSTIKEAVRRLKNGELLVIFPEGGINHDGSFINAKRGIGMIASMSGACVVPAFIDGTQRVLPVGARFFKMSNITLRFGCPLKLEKGEDEDEFGERICRDIMDRIKSLGSCL</sequence>
<dbReference type="CDD" id="cd07989">
    <property type="entry name" value="LPLAT_AGPAT-like"/>
    <property type="match status" value="1"/>
</dbReference>
<dbReference type="AlphaFoldDB" id="A0A5J4L2K5"/>
<dbReference type="GO" id="GO:0006654">
    <property type="term" value="P:phosphatidic acid biosynthetic process"/>
    <property type="evidence" value="ECO:0007669"/>
    <property type="project" value="TreeGrafter"/>
</dbReference>
<reference evidence="4" key="1">
    <citation type="submission" date="2019-10" db="EMBL/GenBank/DDBJ databases">
        <title>Metagenomic sequencing of thiosulfate-disproportionating enrichment culture.</title>
        <authorList>
            <person name="Umezawa K."/>
            <person name="Kojima H."/>
            <person name="Fukui M."/>
        </authorList>
    </citation>
    <scope>NUCLEOTIDE SEQUENCE</scope>
    <source>
        <strain evidence="4">45J</strain>
    </source>
</reference>
<dbReference type="Pfam" id="PF01553">
    <property type="entry name" value="Acyltransferase"/>
    <property type="match status" value="1"/>
</dbReference>
<keyword evidence="2 4" id="KW-0012">Acyltransferase</keyword>